<dbReference type="PROSITE" id="PS01063">
    <property type="entry name" value="SIGMA70_ECF"/>
    <property type="match status" value="1"/>
</dbReference>
<dbReference type="CDD" id="cd06171">
    <property type="entry name" value="Sigma70_r4"/>
    <property type="match status" value="1"/>
</dbReference>
<dbReference type="InterPro" id="IPR013325">
    <property type="entry name" value="RNA_pol_sigma_r2"/>
</dbReference>
<dbReference type="GO" id="GO:0003677">
    <property type="term" value="F:DNA binding"/>
    <property type="evidence" value="ECO:0007669"/>
    <property type="project" value="UniProtKB-KW"/>
</dbReference>
<dbReference type="InterPro" id="IPR000838">
    <property type="entry name" value="RNA_pol_sigma70_ECF_CS"/>
</dbReference>
<evidence type="ECO:0000313" key="9">
    <source>
        <dbReference type="EMBL" id="MBT1710440.1"/>
    </source>
</evidence>
<dbReference type="EMBL" id="JAHESE010000022">
    <property type="protein sequence ID" value="MBT1710440.1"/>
    <property type="molecule type" value="Genomic_DNA"/>
</dbReference>
<dbReference type="Pfam" id="PF04545">
    <property type="entry name" value="Sigma70_r4"/>
    <property type="match status" value="1"/>
</dbReference>
<evidence type="ECO:0000256" key="4">
    <source>
        <dbReference type="ARBA" id="ARBA00023125"/>
    </source>
</evidence>
<comment type="caution">
    <text evidence="9">The sequence shown here is derived from an EMBL/GenBank/DDBJ whole genome shotgun (WGS) entry which is preliminary data.</text>
</comment>
<keyword evidence="5 6" id="KW-0804">Transcription</keyword>
<dbReference type="GO" id="GO:0006352">
    <property type="term" value="P:DNA-templated transcription initiation"/>
    <property type="evidence" value="ECO:0007669"/>
    <property type="project" value="InterPro"/>
</dbReference>
<keyword evidence="10" id="KW-1185">Reference proteome</keyword>
<dbReference type="PANTHER" id="PTHR43133:SF62">
    <property type="entry name" value="RNA POLYMERASE SIGMA FACTOR SIGZ"/>
    <property type="match status" value="1"/>
</dbReference>
<dbReference type="InterPro" id="IPR007627">
    <property type="entry name" value="RNA_pol_sigma70_r2"/>
</dbReference>
<feature type="domain" description="RNA polymerase sigma-70 region 4" evidence="8">
    <location>
        <begin position="124"/>
        <end position="171"/>
    </location>
</feature>
<dbReference type="SUPFAM" id="SSF88946">
    <property type="entry name" value="Sigma2 domain of RNA polymerase sigma factors"/>
    <property type="match status" value="1"/>
</dbReference>
<sequence>MTEVELVRRLRAKDRAALEYLYDHYSAALYGAIFRIIQKDAVAEEVLQDVFLKVWDKFEHYDASKGKLFTWLLNVARNQAIDKTRSREISNDRKTSDIQNVVSRIDNEDYIEQRVDGIGVKDILKDLPKEQHFIVEYLYLKGYTQSELAEEFNIPLGTVKTRLRLAMQQLRTTLGVTTT</sequence>
<feature type="domain" description="RNA polymerase sigma-70 region 2" evidence="7">
    <location>
        <begin position="21"/>
        <end position="87"/>
    </location>
</feature>
<evidence type="ECO:0000256" key="5">
    <source>
        <dbReference type="ARBA" id="ARBA00023163"/>
    </source>
</evidence>
<dbReference type="InterPro" id="IPR039425">
    <property type="entry name" value="RNA_pol_sigma-70-like"/>
</dbReference>
<name>A0AAP2E0D3_9BACT</name>
<evidence type="ECO:0000256" key="2">
    <source>
        <dbReference type="ARBA" id="ARBA00023015"/>
    </source>
</evidence>
<dbReference type="GO" id="GO:0016987">
    <property type="term" value="F:sigma factor activity"/>
    <property type="evidence" value="ECO:0007669"/>
    <property type="project" value="UniProtKB-KW"/>
</dbReference>
<reference evidence="9 10" key="1">
    <citation type="submission" date="2021-05" db="EMBL/GenBank/DDBJ databases">
        <title>A Polyphasic approach of four new species of the genus Ohtaekwangia: Ohtaekwangia histidinii sp. nov., Ohtaekwangia cretensis sp. nov., Ohtaekwangia indiensis sp. nov., Ohtaekwangia reichenbachii sp. nov. from diverse environment.</title>
        <authorList>
            <person name="Octaviana S."/>
        </authorList>
    </citation>
    <scope>NUCLEOTIDE SEQUENCE [LARGE SCALE GENOMIC DNA]</scope>
    <source>
        <strain evidence="9 10">PWU5</strain>
    </source>
</reference>
<proteinExistence type="inferred from homology"/>
<dbReference type="Gene3D" id="1.10.10.10">
    <property type="entry name" value="Winged helix-like DNA-binding domain superfamily/Winged helix DNA-binding domain"/>
    <property type="match status" value="1"/>
</dbReference>
<gene>
    <name evidence="9" type="ORF">KK062_19505</name>
</gene>
<dbReference type="SUPFAM" id="SSF88659">
    <property type="entry name" value="Sigma3 and sigma4 domains of RNA polymerase sigma factors"/>
    <property type="match status" value="1"/>
</dbReference>
<dbReference type="PANTHER" id="PTHR43133">
    <property type="entry name" value="RNA POLYMERASE ECF-TYPE SIGMA FACTO"/>
    <property type="match status" value="1"/>
</dbReference>
<dbReference type="NCBIfam" id="TIGR02937">
    <property type="entry name" value="sigma70-ECF"/>
    <property type="match status" value="1"/>
</dbReference>
<dbReference type="InterPro" id="IPR036388">
    <property type="entry name" value="WH-like_DNA-bd_sf"/>
</dbReference>
<comment type="similarity">
    <text evidence="1 6">Belongs to the sigma-70 factor family. ECF subfamily.</text>
</comment>
<dbReference type="InterPro" id="IPR007630">
    <property type="entry name" value="RNA_pol_sigma70_r4"/>
</dbReference>
<keyword evidence="4 6" id="KW-0238">DNA-binding</keyword>
<evidence type="ECO:0000259" key="8">
    <source>
        <dbReference type="Pfam" id="PF04545"/>
    </source>
</evidence>
<dbReference type="Pfam" id="PF04542">
    <property type="entry name" value="Sigma70_r2"/>
    <property type="match status" value="1"/>
</dbReference>
<dbReference type="InterPro" id="IPR013324">
    <property type="entry name" value="RNA_pol_sigma_r3/r4-like"/>
</dbReference>
<dbReference type="InterPro" id="IPR014284">
    <property type="entry name" value="RNA_pol_sigma-70_dom"/>
</dbReference>
<accession>A0AAP2E0D3</accession>
<keyword evidence="2 6" id="KW-0805">Transcription regulation</keyword>
<evidence type="ECO:0000256" key="6">
    <source>
        <dbReference type="RuleBase" id="RU000716"/>
    </source>
</evidence>
<protein>
    <recommendedName>
        <fullName evidence="6">RNA polymerase sigma factor</fullName>
    </recommendedName>
</protein>
<dbReference type="AlphaFoldDB" id="A0AAP2E0D3"/>
<organism evidence="9 10">
    <name type="scientific">Dawidia cretensis</name>
    <dbReference type="NCBI Taxonomy" id="2782350"/>
    <lineage>
        <taxon>Bacteria</taxon>
        <taxon>Pseudomonadati</taxon>
        <taxon>Bacteroidota</taxon>
        <taxon>Cytophagia</taxon>
        <taxon>Cytophagales</taxon>
        <taxon>Chryseotaleaceae</taxon>
        <taxon>Dawidia</taxon>
    </lineage>
</organism>
<dbReference type="Proteomes" id="UP001319080">
    <property type="component" value="Unassembled WGS sequence"/>
</dbReference>
<evidence type="ECO:0000259" key="7">
    <source>
        <dbReference type="Pfam" id="PF04542"/>
    </source>
</evidence>
<evidence type="ECO:0000256" key="1">
    <source>
        <dbReference type="ARBA" id="ARBA00010641"/>
    </source>
</evidence>
<dbReference type="Gene3D" id="1.10.1740.10">
    <property type="match status" value="1"/>
</dbReference>
<keyword evidence="3 6" id="KW-0731">Sigma factor</keyword>
<evidence type="ECO:0000313" key="10">
    <source>
        <dbReference type="Proteomes" id="UP001319080"/>
    </source>
</evidence>
<evidence type="ECO:0000256" key="3">
    <source>
        <dbReference type="ARBA" id="ARBA00023082"/>
    </source>
</evidence>